<dbReference type="InterPro" id="IPR042111">
    <property type="entry name" value="Adenylosuccinate_synth_dom3"/>
</dbReference>
<dbReference type="SUPFAM" id="SSF52540">
    <property type="entry name" value="P-loop containing nucleoside triphosphate hydrolases"/>
    <property type="match status" value="1"/>
</dbReference>
<dbReference type="AlphaFoldDB" id="A0A2T0RQI2"/>
<comment type="function">
    <text evidence="7">Plays an important role in the de novo pathway of purine nucleotide biosynthesis. Catalyzes the first committed step in the biosynthesis of AMP from IMP.</text>
</comment>
<dbReference type="GO" id="GO:0004019">
    <property type="term" value="F:adenylosuccinate synthase activity"/>
    <property type="evidence" value="ECO:0007669"/>
    <property type="project" value="UniProtKB-UniRule"/>
</dbReference>
<proteinExistence type="inferred from homology"/>
<dbReference type="PANTHER" id="PTHR11846:SF0">
    <property type="entry name" value="ADENYLOSUCCINATE SYNTHETASE"/>
    <property type="match status" value="1"/>
</dbReference>
<keyword evidence="5 7" id="KW-0460">Magnesium</keyword>
<dbReference type="InterPro" id="IPR042110">
    <property type="entry name" value="Adenylosuccinate_synth_dom2"/>
</dbReference>
<name>A0A2T0RQI2_9ACTN</name>
<dbReference type="GO" id="GO:0005525">
    <property type="term" value="F:GTP binding"/>
    <property type="evidence" value="ECO:0007669"/>
    <property type="project" value="UniProtKB-UniRule"/>
</dbReference>
<feature type="active site" description="Proton donor" evidence="7">
    <location>
        <position position="45"/>
    </location>
</feature>
<comment type="cofactor">
    <cofactor evidence="7">
        <name>Mg(2+)</name>
        <dbReference type="ChEBI" id="CHEBI:18420"/>
    </cofactor>
    <text evidence="7">Binds 1 Mg(2+) ion per subunit.</text>
</comment>
<comment type="subunit">
    <text evidence="7">Homodimer.</text>
</comment>
<comment type="similarity">
    <text evidence="7">Belongs to the adenylosuccinate synthetase family.</text>
</comment>
<evidence type="ECO:0000313" key="8">
    <source>
        <dbReference type="EMBL" id="PRY23455.1"/>
    </source>
</evidence>
<keyword evidence="1 7" id="KW-0436">Ligase</keyword>
<feature type="binding site" evidence="7">
    <location>
        <position position="15"/>
    </location>
    <ligand>
        <name>Mg(2+)</name>
        <dbReference type="ChEBI" id="CHEBI:18420"/>
    </ligand>
</feature>
<feature type="binding site" evidence="7">
    <location>
        <begin position="390"/>
        <end position="392"/>
    </location>
    <ligand>
        <name>GTP</name>
        <dbReference type="ChEBI" id="CHEBI:37565"/>
    </ligand>
</feature>
<evidence type="ECO:0000256" key="4">
    <source>
        <dbReference type="ARBA" id="ARBA00022755"/>
    </source>
</evidence>
<organism evidence="8 9">
    <name type="scientific">Pseudosporangium ferrugineum</name>
    <dbReference type="NCBI Taxonomy" id="439699"/>
    <lineage>
        <taxon>Bacteria</taxon>
        <taxon>Bacillati</taxon>
        <taxon>Actinomycetota</taxon>
        <taxon>Actinomycetes</taxon>
        <taxon>Micromonosporales</taxon>
        <taxon>Micromonosporaceae</taxon>
        <taxon>Pseudosporangium</taxon>
    </lineage>
</organism>
<feature type="binding site" description="in other chain" evidence="7">
    <location>
        <position position="233"/>
    </location>
    <ligand>
        <name>IMP</name>
        <dbReference type="ChEBI" id="CHEBI:58053"/>
        <note>ligand shared between dimeric partners</note>
    </ligand>
</feature>
<dbReference type="SMART" id="SM00788">
    <property type="entry name" value="Adenylsucc_synt"/>
    <property type="match status" value="1"/>
</dbReference>
<dbReference type="GO" id="GO:0005737">
    <property type="term" value="C:cytoplasm"/>
    <property type="evidence" value="ECO:0007669"/>
    <property type="project" value="UniProtKB-SubCell"/>
</dbReference>
<dbReference type="Gene3D" id="1.10.300.10">
    <property type="entry name" value="Adenylosuccinate Synthetase, subunit A, domain 2"/>
    <property type="match status" value="1"/>
</dbReference>
<evidence type="ECO:0000256" key="5">
    <source>
        <dbReference type="ARBA" id="ARBA00022842"/>
    </source>
</evidence>
<keyword evidence="6 7" id="KW-0342">GTP-binding</keyword>
<accession>A0A2T0RQI2</accession>
<dbReference type="InterPro" id="IPR001114">
    <property type="entry name" value="Adenylosuccinate_synthetase"/>
</dbReference>
<feature type="binding site" evidence="7">
    <location>
        <begin position="316"/>
        <end position="318"/>
    </location>
    <ligand>
        <name>GTP</name>
        <dbReference type="ChEBI" id="CHEBI:37565"/>
    </ligand>
</feature>
<dbReference type="Gene3D" id="3.40.440.10">
    <property type="entry name" value="Adenylosuccinate Synthetase, subunit A, domain 1"/>
    <property type="match status" value="1"/>
</dbReference>
<keyword evidence="2 7" id="KW-0479">Metal-binding</keyword>
<dbReference type="EC" id="6.3.4.4" evidence="7"/>
<protein>
    <recommendedName>
        <fullName evidence="7">Adenylosuccinate synthetase</fullName>
        <shortName evidence="7">AMPSase</shortName>
        <shortName evidence="7">AdSS</shortName>
        <ecNumber evidence="7">6.3.4.4</ecNumber>
    </recommendedName>
    <alternativeName>
        <fullName evidence="7">IMP--aspartate ligase</fullName>
    </alternativeName>
</protein>
<dbReference type="InterPro" id="IPR027417">
    <property type="entry name" value="P-loop_NTPase"/>
</dbReference>
<dbReference type="GO" id="GO:0000287">
    <property type="term" value="F:magnesium ion binding"/>
    <property type="evidence" value="ECO:0007669"/>
    <property type="project" value="UniProtKB-UniRule"/>
</dbReference>
<reference evidence="8 9" key="1">
    <citation type="submission" date="2018-03" db="EMBL/GenBank/DDBJ databases">
        <title>Genomic Encyclopedia of Archaeal and Bacterial Type Strains, Phase II (KMG-II): from individual species to whole genera.</title>
        <authorList>
            <person name="Goeker M."/>
        </authorList>
    </citation>
    <scope>NUCLEOTIDE SEQUENCE [LARGE SCALE GENOMIC DNA]</scope>
    <source>
        <strain evidence="8 9">DSM 45348</strain>
    </source>
</reference>
<dbReference type="InterPro" id="IPR042109">
    <property type="entry name" value="Adenylosuccinate_synth_dom1"/>
</dbReference>
<keyword evidence="4 7" id="KW-0658">Purine biosynthesis</keyword>
<dbReference type="PANTHER" id="PTHR11846">
    <property type="entry name" value="ADENYLOSUCCINATE SYNTHETASE"/>
    <property type="match status" value="1"/>
</dbReference>
<keyword evidence="7" id="KW-0963">Cytoplasm</keyword>
<evidence type="ECO:0000256" key="7">
    <source>
        <dbReference type="HAMAP-Rule" id="MF_00011"/>
    </source>
</evidence>
<comment type="subcellular location">
    <subcellularLocation>
        <location evidence="7">Cytoplasm</location>
    </subcellularLocation>
</comment>
<feature type="active site" description="Proton acceptor" evidence="7">
    <location>
        <position position="15"/>
    </location>
</feature>
<dbReference type="RefSeq" id="WP_106129662.1">
    <property type="nucleotide sequence ID" value="NZ_PVZG01000015.1"/>
</dbReference>
<gene>
    <name evidence="7" type="primary">purA</name>
    <name evidence="8" type="ORF">CLV70_115188</name>
</gene>
<dbReference type="UniPathway" id="UPA00075">
    <property type="reaction ID" value="UER00335"/>
</dbReference>
<dbReference type="GO" id="GO:0046040">
    <property type="term" value="P:IMP metabolic process"/>
    <property type="evidence" value="ECO:0007669"/>
    <property type="project" value="TreeGrafter"/>
</dbReference>
<keyword evidence="9" id="KW-1185">Reference proteome</keyword>
<comment type="catalytic activity">
    <reaction evidence="7">
        <text>IMP + L-aspartate + GTP = N(6)-(1,2-dicarboxyethyl)-AMP + GDP + phosphate + 2 H(+)</text>
        <dbReference type="Rhea" id="RHEA:15753"/>
        <dbReference type="ChEBI" id="CHEBI:15378"/>
        <dbReference type="ChEBI" id="CHEBI:29991"/>
        <dbReference type="ChEBI" id="CHEBI:37565"/>
        <dbReference type="ChEBI" id="CHEBI:43474"/>
        <dbReference type="ChEBI" id="CHEBI:57567"/>
        <dbReference type="ChEBI" id="CHEBI:58053"/>
        <dbReference type="ChEBI" id="CHEBI:58189"/>
        <dbReference type="EC" id="6.3.4.4"/>
    </reaction>
</comment>
<comment type="caution">
    <text evidence="7">Lacks conserved residue(s) required for the propagation of feature annotation.</text>
</comment>
<dbReference type="Proteomes" id="UP000239209">
    <property type="component" value="Unassembled WGS sequence"/>
</dbReference>
<evidence type="ECO:0000256" key="1">
    <source>
        <dbReference type="ARBA" id="ARBA00022598"/>
    </source>
</evidence>
<dbReference type="Pfam" id="PF00709">
    <property type="entry name" value="Adenylsucc_synt"/>
    <property type="match status" value="1"/>
</dbReference>
<keyword evidence="3 7" id="KW-0547">Nucleotide-binding</keyword>
<dbReference type="HAMAP" id="MF_00011">
    <property type="entry name" value="Adenylosucc_synth"/>
    <property type="match status" value="1"/>
</dbReference>
<dbReference type="EMBL" id="PVZG01000015">
    <property type="protein sequence ID" value="PRY23455.1"/>
    <property type="molecule type" value="Genomic_DNA"/>
</dbReference>
<feature type="binding site" description="in other chain" evidence="7">
    <location>
        <position position="218"/>
    </location>
    <ligand>
        <name>IMP</name>
        <dbReference type="ChEBI" id="CHEBI:58053"/>
        <note>ligand shared between dimeric partners</note>
    </ligand>
</feature>
<evidence type="ECO:0000256" key="6">
    <source>
        <dbReference type="ARBA" id="ARBA00023134"/>
    </source>
</evidence>
<dbReference type="GO" id="GO:0044208">
    <property type="term" value="P:'de novo' AMP biosynthetic process"/>
    <property type="evidence" value="ECO:0007669"/>
    <property type="project" value="UniProtKB-UniRule"/>
</dbReference>
<dbReference type="OrthoDB" id="3959406at2"/>
<evidence type="ECO:0000256" key="3">
    <source>
        <dbReference type="ARBA" id="ARBA00022741"/>
    </source>
</evidence>
<comment type="caution">
    <text evidence="8">The sequence shown here is derived from an EMBL/GenBank/DDBJ whole genome shotgun (WGS) entry which is preliminary data.</text>
</comment>
<sequence length="422" mass="45095">MTGGHVAVVDLGYGDAGKGTIVDALCGTGPVRAVLRFNGGAQAAHNVVVPGGRHHTFAQFGSGTFHGVPTHLTRFVVVDPLALAAEAAALGNPFHLLTVDGDALLATPWHRAANRVRERRRGGGRHGSCGMGIGQTMEYALSHADAPRVADSRSPRALRRRLAAVRDRLTATHGPLDAPPLDDVLAAFTAFGATVSIVDGSHTDRLLREGPCVFEGAQGVLLDEWRGWHPYTTWSTTTFGNVAELCDSFERLGVVRTYTTRHGAGPFVTEAPLDLPERHNGVGEWQGAFRVGHFDAVAHRYAVEVAGGVDALAITHLDAPARCPELRVCTAYEAGGVRVDRIEPGPLRDLDHQARLTAMLTAARPACLHRPRDWATGIGELLDAPVRIESHGPNRTDKRYRYMPVEGAVRGTVTGAAPVLRA</sequence>
<evidence type="ECO:0000256" key="2">
    <source>
        <dbReference type="ARBA" id="ARBA00022723"/>
    </source>
</evidence>
<evidence type="ECO:0000313" key="9">
    <source>
        <dbReference type="Proteomes" id="UP000239209"/>
    </source>
</evidence>
<dbReference type="Gene3D" id="3.90.170.10">
    <property type="entry name" value="Adenylosuccinate Synthetase, subunit A, domain 3"/>
    <property type="match status" value="1"/>
</dbReference>
<comment type="pathway">
    <text evidence="7">Purine metabolism; AMP biosynthesis via de novo pathway; AMP from IMP: step 1/2.</text>
</comment>